<evidence type="ECO:0000256" key="1">
    <source>
        <dbReference type="ARBA" id="ARBA00004651"/>
    </source>
</evidence>
<dbReference type="InterPro" id="IPR005134">
    <property type="entry name" value="UPF0114"/>
</dbReference>
<evidence type="ECO:0000256" key="3">
    <source>
        <dbReference type="ARBA" id="ARBA00022475"/>
    </source>
</evidence>
<gene>
    <name evidence="8" type="ORF">ACFFJ6_08925</name>
</gene>
<dbReference type="Proteomes" id="UP001589775">
    <property type="component" value="Unassembled WGS sequence"/>
</dbReference>
<dbReference type="HAMAP" id="MF_00143">
    <property type="entry name" value="UPF0114"/>
    <property type="match status" value="1"/>
</dbReference>
<evidence type="ECO:0000256" key="2">
    <source>
        <dbReference type="ARBA" id="ARBA00005774"/>
    </source>
</evidence>
<evidence type="ECO:0000256" key="5">
    <source>
        <dbReference type="ARBA" id="ARBA00022989"/>
    </source>
</evidence>
<keyword evidence="3 7" id="KW-1003">Cell membrane</keyword>
<comment type="caution">
    <text evidence="8">The sequence shown here is derived from an EMBL/GenBank/DDBJ whole genome shotgun (WGS) entry which is preliminary data.</text>
</comment>
<feature type="transmembrane region" description="Helical" evidence="7">
    <location>
        <begin position="153"/>
        <end position="172"/>
    </location>
</feature>
<protein>
    <recommendedName>
        <fullName evidence="7">UPF0114 protein ACFFJ6_08925</fullName>
    </recommendedName>
</protein>
<dbReference type="Pfam" id="PF03350">
    <property type="entry name" value="UPF0114"/>
    <property type="match status" value="1"/>
</dbReference>
<dbReference type="RefSeq" id="WP_378386609.1">
    <property type="nucleotide sequence ID" value="NZ_JBHLWM010000003.1"/>
</dbReference>
<feature type="transmembrane region" description="Helical" evidence="7">
    <location>
        <begin position="35"/>
        <end position="57"/>
    </location>
</feature>
<reference evidence="8 9" key="1">
    <citation type="submission" date="2024-09" db="EMBL/GenBank/DDBJ databases">
        <authorList>
            <person name="Sun Q."/>
            <person name="Mori K."/>
        </authorList>
    </citation>
    <scope>NUCLEOTIDE SEQUENCE [LARGE SCALE GENOMIC DNA]</scope>
    <source>
        <strain evidence="8 9">KCTC 23279</strain>
    </source>
</reference>
<evidence type="ECO:0000256" key="4">
    <source>
        <dbReference type="ARBA" id="ARBA00022692"/>
    </source>
</evidence>
<dbReference type="EMBL" id="JBHLWM010000003">
    <property type="protein sequence ID" value="MFC0240586.1"/>
    <property type="molecule type" value="Genomic_DNA"/>
</dbReference>
<comment type="subcellular location">
    <subcellularLocation>
        <location evidence="1 7">Cell membrane</location>
        <topology evidence="1 7">Multi-pass membrane protein</topology>
    </subcellularLocation>
</comment>
<proteinExistence type="inferred from homology"/>
<sequence>MTDQPDPTPSPSSAKRVERGFETLLFNSRWLMAPFYFGLVISLVVLLYKFVMLLYEFIVHATLAKESDIILGVLSLIDVSLTGNLVLIVVFSGYENFVSRIDPGNHPDWPEWMTQVDFAGLKQKLLASIVAISAIQVLKAFMNLDSGYDTTKLAWLVGIHLVFVVSTLIMALSDRWGGHGTSKSAH</sequence>
<feature type="transmembrane region" description="Helical" evidence="7">
    <location>
        <begin position="69"/>
        <end position="94"/>
    </location>
</feature>
<keyword evidence="9" id="KW-1185">Reference proteome</keyword>
<dbReference type="PANTHER" id="PTHR38596">
    <property type="entry name" value="UPF0114 PROTEIN YQHA"/>
    <property type="match status" value="1"/>
</dbReference>
<keyword evidence="6 7" id="KW-0472">Membrane</keyword>
<evidence type="ECO:0000256" key="7">
    <source>
        <dbReference type="HAMAP-Rule" id="MF_00143"/>
    </source>
</evidence>
<evidence type="ECO:0000313" key="8">
    <source>
        <dbReference type="EMBL" id="MFC0240586.1"/>
    </source>
</evidence>
<feature type="transmembrane region" description="Helical" evidence="7">
    <location>
        <begin position="125"/>
        <end position="141"/>
    </location>
</feature>
<evidence type="ECO:0000313" key="9">
    <source>
        <dbReference type="Proteomes" id="UP001589775"/>
    </source>
</evidence>
<evidence type="ECO:0000256" key="6">
    <source>
        <dbReference type="ARBA" id="ARBA00023136"/>
    </source>
</evidence>
<accession>A0ABV6EQT4</accession>
<dbReference type="InterPro" id="IPR020761">
    <property type="entry name" value="UPF0114_bac"/>
</dbReference>
<name>A0ABV6EQT4_9BRAD</name>
<dbReference type="PANTHER" id="PTHR38596:SF1">
    <property type="entry name" value="UPF0114 PROTEIN YQHA"/>
    <property type="match status" value="1"/>
</dbReference>
<organism evidence="8 9">
    <name type="scientific">Rhodopseudomonas telluris</name>
    <dbReference type="NCBI Taxonomy" id="644215"/>
    <lineage>
        <taxon>Bacteria</taxon>
        <taxon>Pseudomonadati</taxon>
        <taxon>Pseudomonadota</taxon>
        <taxon>Alphaproteobacteria</taxon>
        <taxon>Hyphomicrobiales</taxon>
        <taxon>Nitrobacteraceae</taxon>
        <taxon>Rhodopseudomonas</taxon>
    </lineage>
</organism>
<keyword evidence="5 7" id="KW-1133">Transmembrane helix</keyword>
<dbReference type="NCBIfam" id="TIGR00645">
    <property type="entry name" value="HI0507"/>
    <property type="match status" value="1"/>
</dbReference>
<comment type="similarity">
    <text evidence="2 7">Belongs to the UPF0114 family.</text>
</comment>
<keyword evidence="4 7" id="KW-0812">Transmembrane</keyword>